<organism evidence="2 3">
    <name type="scientific">Hebeloma cylindrosporum</name>
    <dbReference type="NCBI Taxonomy" id="76867"/>
    <lineage>
        <taxon>Eukaryota</taxon>
        <taxon>Fungi</taxon>
        <taxon>Dikarya</taxon>
        <taxon>Basidiomycota</taxon>
        <taxon>Agaricomycotina</taxon>
        <taxon>Agaricomycetes</taxon>
        <taxon>Agaricomycetidae</taxon>
        <taxon>Agaricales</taxon>
        <taxon>Agaricineae</taxon>
        <taxon>Hymenogastraceae</taxon>
        <taxon>Hebeloma</taxon>
    </lineage>
</organism>
<name>A0A0C3CWU7_HEBCY</name>
<sequence>MNGGATFVETWSSIPGRSPPQLISKKRQKSRHGTGDCAHMRGSAVWSPISGGERRRRRNQEQSSGRPPTFYRTLIGMVDILLGVEHP</sequence>
<evidence type="ECO:0000313" key="3">
    <source>
        <dbReference type="Proteomes" id="UP000053424"/>
    </source>
</evidence>
<proteinExistence type="predicted"/>
<evidence type="ECO:0000256" key="1">
    <source>
        <dbReference type="SAM" id="MobiDB-lite"/>
    </source>
</evidence>
<reference evidence="2 3" key="1">
    <citation type="submission" date="2014-04" db="EMBL/GenBank/DDBJ databases">
        <authorList>
            <consortium name="DOE Joint Genome Institute"/>
            <person name="Kuo A."/>
            <person name="Gay G."/>
            <person name="Dore J."/>
            <person name="Kohler A."/>
            <person name="Nagy L.G."/>
            <person name="Floudas D."/>
            <person name="Copeland A."/>
            <person name="Barry K.W."/>
            <person name="Cichocki N."/>
            <person name="Veneault-Fourrey C."/>
            <person name="LaButti K."/>
            <person name="Lindquist E.A."/>
            <person name="Lipzen A."/>
            <person name="Lundell T."/>
            <person name="Morin E."/>
            <person name="Murat C."/>
            <person name="Sun H."/>
            <person name="Tunlid A."/>
            <person name="Henrissat B."/>
            <person name="Grigoriev I.V."/>
            <person name="Hibbett D.S."/>
            <person name="Martin F."/>
            <person name="Nordberg H.P."/>
            <person name="Cantor M.N."/>
            <person name="Hua S.X."/>
        </authorList>
    </citation>
    <scope>NUCLEOTIDE SEQUENCE [LARGE SCALE GENOMIC DNA]</scope>
    <source>
        <strain evidence="3">h7</strain>
    </source>
</reference>
<dbReference type="HOGENOM" id="CLU_2483601_0_0_1"/>
<dbReference type="EMBL" id="KN831768">
    <property type="protein sequence ID" value="KIM48594.1"/>
    <property type="molecule type" value="Genomic_DNA"/>
</dbReference>
<evidence type="ECO:0000313" key="2">
    <source>
        <dbReference type="EMBL" id="KIM48594.1"/>
    </source>
</evidence>
<gene>
    <name evidence="2" type="ORF">M413DRAFT_81930</name>
</gene>
<keyword evidence="3" id="KW-1185">Reference proteome</keyword>
<reference evidence="3" key="2">
    <citation type="submission" date="2015-01" db="EMBL/GenBank/DDBJ databases">
        <title>Evolutionary Origins and Diversification of the Mycorrhizal Mutualists.</title>
        <authorList>
            <consortium name="DOE Joint Genome Institute"/>
            <consortium name="Mycorrhizal Genomics Consortium"/>
            <person name="Kohler A."/>
            <person name="Kuo A."/>
            <person name="Nagy L.G."/>
            <person name="Floudas D."/>
            <person name="Copeland A."/>
            <person name="Barry K.W."/>
            <person name="Cichocki N."/>
            <person name="Veneault-Fourrey C."/>
            <person name="LaButti K."/>
            <person name="Lindquist E.A."/>
            <person name="Lipzen A."/>
            <person name="Lundell T."/>
            <person name="Morin E."/>
            <person name="Murat C."/>
            <person name="Riley R."/>
            <person name="Ohm R."/>
            <person name="Sun H."/>
            <person name="Tunlid A."/>
            <person name="Henrissat B."/>
            <person name="Grigoriev I.V."/>
            <person name="Hibbett D.S."/>
            <person name="Martin F."/>
        </authorList>
    </citation>
    <scope>NUCLEOTIDE SEQUENCE [LARGE SCALE GENOMIC DNA]</scope>
    <source>
        <strain evidence="3">h7</strain>
    </source>
</reference>
<feature type="region of interest" description="Disordered" evidence="1">
    <location>
        <begin position="1"/>
        <end position="69"/>
    </location>
</feature>
<dbReference type="AlphaFoldDB" id="A0A0C3CWU7"/>
<protein>
    <submittedName>
        <fullName evidence="2">Uncharacterized protein</fullName>
    </submittedName>
</protein>
<accession>A0A0C3CWU7</accession>
<dbReference type="Proteomes" id="UP000053424">
    <property type="component" value="Unassembled WGS sequence"/>
</dbReference>